<evidence type="ECO:0000313" key="3">
    <source>
        <dbReference type="Proteomes" id="UP001347796"/>
    </source>
</evidence>
<feature type="signal peptide" evidence="1">
    <location>
        <begin position="1"/>
        <end position="20"/>
    </location>
</feature>
<accession>A0AAN8PS85</accession>
<proteinExistence type="predicted"/>
<dbReference type="Proteomes" id="UP001347796">
    <property type="component" value="Unassembled WGS sequence"/>
</dbReference>
<name>A0AAN8PS85_PATCE</name>
<comment type="caution">
    <text evidence="2">The sequence shown here is derived from an EMBL/GenBank/DDBJ whole genome shotgun (WGS) entry which is preliminary data.</text>
</comment>
<dbReference type="AlphaFoldDB" id="A0AAN8PS85"/>
<evidence type="ECO:0000313" key="2">
    <source>
        <dbReference type="EMBL" id="KAK6182083.1"/>
    </source>
</evidence>
<protein>
    <submittedName>
        <fullName evidence="2">Uncharacterized protein</fullName>
    </submittedName>
</protein>
<gene>
    <name evidence="2" type="ORF">SNE40_009847</name>
</gene>
<feature type="chain" id="PRO_5043003945" evidence="1">
    <location>
        <begin position="21"/>
        <end position="266"/>
    </location>
</feature>
<keyword evidence="3" id="KW-1185">Reference proteome</keyword>
<dbReference type="EMBL" id="JAZGQO010000007">
    <property type="protein sequence ID" value="KAK6182083.1"/>
    <property type="molecule type" value="Genomic_DNA"/>
</dbReference>
<sequence>MVMQKIVGLIQILCLVSASARTINFRELIDYFIHGATVGYHVSFNKCDTNMPTQMPLSSFGDVIDNARVYYAGESDWWIHFSTRRFVNGSTHNIRGPVSRLTEVFFTNGGEADFNIADYDGESGNLLVSGNINCKAERGGIHVTTLTSKGGEIIDLHQVKTSLELGYNVHYHVNILQCGPRPQRFTGTVGWAGRISGHRLNRDGNIEFTQTVELPTATFVMDVTVHHNNNVTVYVDSLVPDSRKSTGVLRKECVLGTDGSFHVFRN</sequence>
<evidence type="ECO:0000256" key="1">
    <source>
        <dbReference type="SAM" id="SignalP"/>
    </source>
</evidence>
<keyword evidence="1" id="KW-0732">Signal</keyword>
<reference evidence="2 3" key="1">
    <citation type="submission" date="2024-01" db="EMBL/GenBank/DDBJ databases">
        <title>The genome of the rayed Mediterranean limpet Patella caerulea (Linnaeus, 1758).</title>
        <authorList>
            <person name="Anh-Thu Weber A."/>
            <person name="Halstead-Nussloch G."/>
        </authorList>
    </citation>
    <scope>NUCLEOTIDE SEQUENCE [LARGE SCALE GENOMIC DNA]</scope>
    <source>
        <strain evidence="2">AATW-2023a</strain>
        <tissue evidence="2">Whole specimen</tissue>
    </source>
</reference>
<organism evidence="2 3">
    <name type="scientific">Patella caerulea</name>
    <name type="common">Rayed Mediterranean limpet</name>
    <dbReference type="NCBI Taxonomy" id="87958"/>
    <lineage>
        <taxon>Eukaryota</taxon>
        <taxon>Metazoa</taxon>
        <taxon>Spiralia</taxon>
        <taxon>Lophotrochozoa</taxon>
        <taxon>Mollusca</taxon>
        <taxon>Gastropoda</taxon>
        <taxon>Patellogastropoda</taxon>
        <taxon>Patelloidea</taxon>
        <taxon>Patellidae</taxon>
        <taxon>Patella</taxon>
    </lineage>
</organism>